<proteinExistence type="predicted"/>
<evidence type="ECO:0000256" key="2">
    <source>
        <dbReference type="ARBA" id="ARBA00022574"/>
    </source>
</evidence>
<dbReference type="SMART" id="SM00320">
    <property type="entry name" value="WD40"/>
    <property type="match status" value="5"/>
</dbReference>
<accession>A0A4Y9Z5A2</accession>
<evidence type="ECO:0000313" key="8">
    <source>
        <dbReference type="EMBL" id="TFY69290.1"/>
    </source>
</evidence>
<feature type="domain" description="NLE" evidence="7">
    <location>
        <begin position="31"/>
        <end position="80"/>
    </location>
</feature>
<dbReference type="InterPro" id="IPR019775">
    <property type="entry name" value="WD40_repeat_CS"/>
</dbReference>
<keyword evidence="4" id="KW-0539">Nucleus</keyword>
<protein>
    <recommendedName>
        <fullName evidence="7">NLE domain-containing protein</fullName>
    </recommendedName>
</protein>
<comment type="caution">
    <text evidence="8">The sequence shown here is derived from an EMBL/GenBank/DDBJ whole genome shotgun (WGS) entry which is preliminary data.</text>
</comment>
<dbReference type="InterPro" id="IPR015943">
    <property type="entry name" value="WD40/YVTN_repeat-like_dom_sf"/>
</dbReference>
<feature type="repeat" description="WD" evidence="5">
    <location>
        <begin position="364"/>
        <end position="395"/>
    </location>
</feature>
<gene>
    <name evidence="8" type="ORF">EVJ58_g492</name>
</gene>
<dbReference type="GO" id="GO:0000027">
    <property type="term" value="P:ribosomal large subunit assembly"/>
    <property type="evidence" value="ECO:0007669"/>
    <property type="project" value="TreeGrafter"/>
</dbReference>
<dbReference type="InterPro" id="IPR020472">
    <property type="entry name" value="WD40_PAC1"/>
</dbReference>
<dbReference type="CDD" id="cd00200">
    <property type="entry name" value="WD40"/>
    <property type="match status" value="1"/>
</dbReference>
<dbReference type="SUPFAM" id="SSF50978">
    <property type="entry name" value="WD40 repeat-like"/>
    <property type="match status" value="1"/>
</dbReference>
<feature type="region of interest" description="Disordered" evidence="6">
    <location>
        <begin position="1"/>
        <end position="29"/>
    </location>
</feature>
<dbReference type="PRINTS" id="PR00320">
    <property type="entry name" value="GPROTEINBRPT"/>
</dbReference>
<dbReference type="AlphaFoldDB" id="A0A4Y9Z5A2"/>
<dbReference type="Pfam" id="PF00400">
    <property type="entry name" value="WD40"/>
    <property type="match status" value="5"/>
</dbReference>
<dbReference type="STRING" id="34475.A0A4Y9Z5A2"/>
<reference evidence="8 9" key="1">
    <citation type="submission" date="2019-01" db="EMBL/GenBank/DDBJ databases">
        <title>Genome sequencing of the rare red list fungi Fomitopsis rosea.</title>
        <authorList>
            <person name="Buettner E."/>
            <person name="Kellner H."/>
        </authorList>
    </citation>
    <scope>NUCLEOTIDE SEQUENCE [LARGE SCALE GENOMIC DNA]</scope>
    <source>
        <strain evidence="8 9">DSM 105464</strain>
    </source>
</reference>
<evidence type="ECO:0000256" key="4">
    <source>
        <dbReference type="ARBA" id="ARBA00023242"/>
    </source>
</evidence>
<evidence type="ECO:0000256" key="5">
    <source>
        <dbReference type="PROSITE-ProRule" id="PRU00221"/>
    </source>
</evidence>
<evidence type="ECO:0000313" key="9">
    <source>
        <dbReference type="Proteomes" id="UP000298390"/>
    </source>
</evidence>
<feature type="repeat" description="WD" evidence="5">
    <location>
        <begin position="161"/>
        <end position="183"/>
    </location>
</feature>
<evidence type="ECO:0000256" key="3">
    <source>
        <dbReference type="ARBA" id="ARBA00022737"/>
    </source>
</evidence>
<sequence length="395" mass="42852">MATLLPPPKRQKVYHGVPEPEPEAPKPSPNVVVQFVSEEDGQPLAPAVNLPANISREGLEALVNKLSTKDDDPVPFSFHIALPADATTPGAPTQLVIAKSIEEDVLAHPSHAFTQEDVFVVRCSPQAVFKVRPATRCSSTLSASVNVVRWGGGGLDGKGVLYTASSDRTIRVWDANGGRPLHTLKDHAHWVTTLTLNTDFVLRTGPYDHTGKKPASDSEAQTLALARYNKIASTNGETLISGSDDHTLFFWSLFPSRADSSAASDEAAARGGKLKPVARLTGHQRQVSHVAFSPDGRWAASAAWDNSVRLWDGHTGKFVATLRGHIGAVYRLTWSADSRLLVSASKDSTVKIWDLKTYKIKTDLPGHTDEVYCVDFVADKIVSGGRDRTVKIWKN</sequence>
<dbReference type="InterPro" id="IPR001680">
    <property type="entry name" value="WD40_rpt"/>
</dbReference>
<dbReference type="PROSITE" id="PS50294">
    <property type="entry name" value="WD_REPEATS_REGION"/>
    <property type="match status" value="3"/>
</dbReference>
<dbReference type="EMBL" id="SEKV01000012">
    <property type="protein sequence ID" value="TFY69290.1"/>
    <property type="molecule type" value="Genomic_DNA"/>
</dbReference>
<dbReference type="GO" id="GO:0005730">
    <property type="term" value="C:nucleolus"/>
    <property type="evidence" value="ECO:0007669"/>
    <property type="project" value="UniProtKB-SubCell"/>
</dbReference>
<feature type="repeat" description="WD" evidence="5">
    <location>
        <begin position="322"/>
        <end position="363"/>
    </location>
</feature>
<comment type="subcellular location">
    <subcellularLocation>
        <location evidence="1">Nucleus</location>
        <location evidence="1">Nucleolus</location>
    </subcellularLocation>
</comment>
<name>A0A4Y9Z5A2_9APHY</name>
<dbReference type="Proteomes" id="UP000298390">
    <property type="component" value="Unassembled WGS sequence"/>
</dbReference>
<evidence type="ECO:0000256" key="1">
    <source>
        <dbReference type="ARBA" id="ARBA00004604"/>
    </source>
</evidence>
<keyword evidence="2 5" id="KW-0853">WD repeat</keyword>
<organism evidence="8 9">
    <name type="scientific">Rhodofomes roseus</name>
    <dbReference type="NCBI Taxonomy" id="34475"/>
    <lineage>
        <taxon>Eukaryota</taxon>
        <taxon>Fungi</taxon>
        <taxon>Dikarya</taxon>
        <taxon>Basidiomycota</taxon>
        <taxon>Agaricomycotina</taxon>
        <taxon>Agaricomycetes</taxon>
        <taxon>Polyporales</taxon>
        <taxon>Rhodofomes</taxon>
    </lineage>
</organism>
<keyword evidence="3" id="KW-0677">Repeat</keyword>
<dbReference type="InterPro" id="IPR012972">
    <property type="entry name" value="NLE"/>
</dbReference>
<dbReference type="PROSITE" id="PS50082">
    <property type="entry name" value="WD_REPEATS_2"/>
    <property type="match status" value="4"/>
</dbReference>
<feature type="repeat" description="WD" evidence="5">
    <location>
        <begin position="280"/>
        <end position="321"/>
    </location>
</feature>
<dbReference type="InterPro" id="IPR036322">
    <property type="entry name" value="WD40_repeat_dom_sf"/>
</dbReference>
<dbReference type="PANTHER" id="PTHR19848:SF0">
    <property type="entry name" value="NOTCHLESS PROTEIN HOMOLOG 1"/>
    <property type="match status" value="1"/>
</dbReference>
<evidence type="ECO:0000256" key="6">
    <source>
        <dbReference type="SAM" id="MobiDB-lite"/>
    </source>
</evidence>
<dbReference type="Pfam" id="PF08154">
    <property type="entry name" value="NLE"/>
    <property type="match status" value="1"/>
</dbReference>
<dbReference type="PROSITE" id="PS00678">
    <property type="entry name" value="WD_REPEATS_1"/>
    <property type="match status" value="1"/>
</dbReference>
<dbReference type="PANTHER" id="PTHR19848">
    <property type="entry name" value="WD40 REPEAT PROTEIN"/>
    <property type="match status" value="1"/>
</dbReference>
<evidence type="ECO:0000259" key="7">
    <source>
        <dbReference type="Pfam" id="PF08154"/>
    </source>
</evidence>
<dbReference type="Gene3D" id="2.130.10.10">
    <property type="entry name" value="YVTN repeat-like/Quinoprotein amine dehydrogenase"/>
    <property type="match status" value="1"/>
</dbReference>